<protein>
    <submittedName>
        <fullName evidence="1">Uncharacterized protein</fullName>
    </submittedName>
</protein>
<name>A0A7S4LAR6_9EUKA</name>
<sequence>MVRIAHAVFVLDRGIEDVLRDMRDENAGLLIVKRTALADIDDGEQMIWQMDNAVMFARHYLHLRQTEEGKTEITHGEEMGKCMFWVTCIILVPIAKIIHWRMNVHLQNFYKKV</sequence>
<accession>A0A7S4LAR6</accession>
<organism evidence="1">
    <name type="scientific">Paramoeba aestuarina</name>
    <dbReference type="NCBI Taxonomy" id="180227"/>
    <lineage>
        <taxon>Eukaryota</taxon>
        <taxon>Amoebozoa</taxon>
        <taxon>Discosea</taxon>
        <taxon>Flabellinia</taxon>
        <taxon>Dactylopodida</taxon>
        <taxon>Paramoebidae</taxon>
        <taxon>Paramoeba</taxon>
    </lineage>
</organism>
<evidence type="ECO:0000313" key="1">
    <source>
        <dbReference type="EMBL" id="CAE2319396.1"/>
    </source>
</evidence>
<reference evidence="1" key="1">
    <citation type="submission" date="2021-01" db="EMBL/GenBank/DDBJ databases">
        <authorList>
            <person name="Corre E."/>
            <person name="Pelletier E."/>
            <person name="Niang G."/>
            <person name="Scheremetjew M."/>
            <person name="Finn R."/>
            <person name="Kale V."/>
            <person name="Holt S."/>
            <person name="Cochrane G."/>
            <person name="Meng A."/>
            <person name="Brown T."/>
            <person name="Cohen L."/>
        </authorList>
    </citation>
    <scope>NUCLEOTIDE SEQUENCE</scope>
    <source>
        <strain evidence="1">SoJaBio B1-5/56/2</strain>
    </source>
</reference>
<dbReference type="EMBL" id="HBKR01026524">
    <property type="protein sequence ID" value="CAE2319396.1"/>
    <property type="molecule type" value="Transcribed_RNA"/>
</dbReference>
<proteinExistence type="predicted"/>
<gene>
    <name evidence="1" type="ORF">NAES01612_LOCUS17396</name>
</gene>
<dbReference type="AlphaFoldDB" id="A0A7S4LAR6"/>